<accession>A0ABC9HGH6</accession>
<name>A0ABC9HGH6_FASHE</name>
<comment type="caution">
    <text evidence="2">The sequence shown here is derived from an EMBL/GenBank/DDBJ whole genome shotgun (WGS) entry which is preliminary data.</text>
</comment>
<evidence type="ECO:0000256" key="1">
    <source>
        <dbReference type="SAM" id="SignalP"/>
    </source>
</evidence>
<gene>
    <name evidence="2" type="ORF">FHB240107_LOCUS4423</name>
</gene>
<feature type="chain" id="PRO_5044807767" evidence="1">
    <location>
        <begin position="21"/>
        <end position="89"/>
    </location>
</feature>
<keyword evidence="1" id="KW-0732">Signal</keyword>
<proteinExistence type="predicted"/>
<protein>
    <submittedName>
        <fullName evidence="2">Uncharacterized protein</fullName>
    </submittedName>
</protein>
<sequence length="89" mass="10017">MWKLFLTLIITAWVTVEVQNRPYTTKEGNHPIQETEIETQINDSASTTFSTTAPSSEPTATTTAGTNELAKKNALFWSSLFWIAMMLDF</sequence>
<evidence type="ECO:0000313" key="2">
    <source>
        <dbReference type="EMBL" id="CAM0511972.1"/>
    </source>
</evidence>
<dbReference type="Proteomes" id="UP001189180">
    <property type="component" value="Unassembled WGS sequence"/>
</dbReference>
<organism evidence="2 3">
    <name type="scientific">Fasciola hepatica</name>
    <name type="common">Liver fluke</name>
    <dbReference type="NCBI Taxonomy" id="6192"/>
    <lineage>
        <taxon>Eukaryota</taxon>
        <taxon>Metazoa</taxon>
        <taxon>Spiralia</taxon>
        <taxon>Lophotrochozoa</taxon>
        <taxon>Platyhelminthes</taxon>
        <taxon>Trematoda</taxon>
        <taxon>Digenea</taxon>
        <taxon>Plagiorchiida</taxon>
        <taxon>Echinostomata</taxon>
        <taxon>Echinostomatoidea</taxon>
        <taxon>Fasciolidae</taxon>
        <taxon>Fasciola</taxon>
    </lineage>
</organism>
<reference evidence="2 3" key="1">
    <citation type="submission" date="2024-08" db="EMBL/GenBank/DDBJ databases">
        <authorList>
            <person name="Paterson S."/>
        </authorList>
    </citation>
    <scope>NUCLEOTIDE SEQUENCE [LARGE SCALE GENOMIC DNA]</scope>
</reference>
<keyword evidence="3" id="KW-1185">Reference proteome</keyword>
<feature type="signal peptide" evidence="1">
    <location>
        <begin position="1"/>
        <end position="20"/>
    </location>
</feature>
<evidence type="ECO:0000313" key="3">
    <source>
        <dbReference type="Proteomes" id="UP001189180"/>
    </source>
</evidence>
<dbReference type="AlphaFoldDB" id="A0ABC9HGH6"/>
<dbReference type="EMBL" id="CANUEZ050000192">
    <property type="protein sequence ID" value="CAM0511972.1"/>
    <property type="molecule type" value="Genomic_DNA"/>
</dbReference>